<evidence type="ECO:0000259" key="6">
    <source>
        <dbReference type="Pfam" id="PF01061"/>
    </source>
</evidence>
<evidence type="ECO:0000256" key="2">
    <source>
        <dbReference type="ARBA" id="ARBA00022692"/>
    </source>
</evidence>
<proteinExistence type="predicted"/>
<evidence type="ECO:0000313" key="8">
    <source>
        <dbReference type="Proteomes" id="UP000188929"/>
    </source>
</evidence>
<feature type="domain" description="ABC-2 type transporter transmembrane" evidence="6">
    <location>
        <begin position="23"/>
        <end position="221"/>
    </location>
</feature>
<feature type="transmembrane region" description="Helical" evidence="5">
    <location>
        <begin position="154"/>
        <end position="176"/>
    </location>
</feature>
<keyword evidence="2 5" id="KW-0812">Transmembrane</keyword>
<dbReference type="STRING" id="1834516.BL253_10740"/>
<dbReference type="InterPro" id="IPR013525">
    <property type="entry name" value="ABC2_TM"/>
</dbReference>
<keyword evidence="4 5" id="KW-0472">Membrane</keyword>
<keyword evidence="3 5" id="KW-1133">Transmembrane helix</keyword>
<dbReference type="PANTHER" id="PTHR43027:SF2">
    <property type="entry name" value="TRANSPORT PERMEASE PROTEIN"/>
    <property type="match status" value="1"/>
</dbReference>
<feature type="transmembrane region" description="Helical" evidence="5">
    <location>
        <begin position="37"/>
        <end position="59"/>
    </location>
</feature>
<feature type="transmembrane region" description="Helical" evidence="5">
    <location>
        <begin position="74"/>
        <end position="97"/>
    </location>
</feature>
<organism evidence="7 8">
    <name type="scientific">Pseudofrankia asymbiotica</name>
    <dbReference type="NCBI Taxonomy" id="1834516"/>
    <lineage>
        <taxon>Bacteria</taxon>
        <taxon>Bacillati</taxon>
        <taxon>Actinomycetota</taxon>
        <taxon>Actinomycetes</taxon>
        <taxon>Frankiales</taxon>
        <taxon>Frankiaceae</taxon>
        <taxon>Pseudofrankia</taxon>
    </lineage>
</organism>
<protein>
    <submittedName>
        <fullName evidence="7">ABC transporter</fullName>
    </submittedName>
</protein>
<comment type="caution">
    <text evidence="7">The sequence shown here is derived from an EMBL/GenBank/DDBJ whole genome shotgun (WGS) entry which is preliminary data.</text>
</comment>
<evidence type="ECO:0000256" key="4">
    <source>
        <dbReference type="ARBA" id="ARBA00023136"/>
    </source>
</evidence>
<evidence type="ECO:0000256" key="5">
    <source>
        <dbReference type="SAM" id="Phobius"/>
    </source>
</evidence>
<dbReference type="Pfam" id="PF01061">
    <property type="entry name" value="ABC2_membrane"/>
    <property type="match status" value="1"/>
</dbReference>
<sequence length="263" mass="27533">MPTSEPTKTGRSARTSGRAAKLGALALTETRLLTRDWTLLVFAFLFPPFTMLVLAGVFGSDPDDGFAMRRPDDYYVAASTGVSVIALALIGLPVALASYRERGVLRRFEAFGISTARVVAAQAAVTWGLILLAVALVLAVAAPTYGIPAFEHPWQVLLGFVAGSGTLVLLGVAIGLAVPTARAAQAIGLMTFFPLYLLGGGGPPRTVMTSTMRSISDALPSVIPAIVDPWIGIAPVGDHLIALAAWAAVALAAILWLTRRPRS</sequence>
<name>A0A1V2IDD7_9ACTN</name>
<dbReference type="Proteomes" id="UP000188929">
    <property type="component" value="Unassembled WGS sequence"/>
</dbReference>
<reference evidence="8" key="1">
    <citation type="submission" date="2016-10" db="EMBL/GenBank/DDBJ databases">
        <title>Frankia sp. NRRL B-16386 Genome sequencing.</title>
        <authorList>
            <person name="Ghodhbane-Gtari F."/>
            <person name="Swanson E."/>
            <person name="Gueddou A."/>
            <person name="Hezbri K."/>
            <person name="Ktari K."/>
            <person name="Nouioui I."/>
            <person name="Morris K."/>
            <person name="Simpson S."/>
            <person name="Abebe-Akele F."/>
            <person name="Thomas K."/>
            <person name="Gtari M."/>
            <person name="Tisa L.S."/>
        </authorList>
    </citation>
    <scope>NUCLEOTIDE SEQUENCE [LARGE SCALE GENOMIC DNA]</scope>
    <source>
        <strain evidence="8">NRRL B-16386</strain>
    </source>
</reference>
<accession>A0A1V2IDD7</accession>
<evidence type="ECO:0000256" key="1">
    <source>
        <dbReference type="ARBA" id="ARBA00004141"/>
    </source>
</evidence>
<keyword evidence="8" id="KW-1185">Reference proteome</keyword>
<evidence type="ECO:0000313" key="7">
    <source>
        <dbReference type="EMBL" id="ONH31137.1"/>
    </source>
</evidence>
<feature type="transmembrane region" description="Helical" evidence="5">
    <location>
        <begin position="239"/>
        <end position="258"/>
    </location>
</feature>
<feature type="transmembrane region" description="Helical" evidence="5">
    <location>
        <begin position="183"/>
        <end position="202"/>
    </location>
</feature>
<evidence type="ECO:0000256" key="3">
    <source>
        <dbReference type="ARBA" id="ARBA00022989"/>
    </source>
</evidence>
<dbReference type="PANTHER" id="PTHR43027">
    <property type="entry name" value="DOXORUBICIN RESISTANCE ABC TRANSPORTER PERMEASE PROTEIN DRRC-RELATED"/>
    <property type="match status" value="1"/>
</dbReference>
<gene>
    <name evidence="7" type="ORF">BL253_10740</name>
</gene>
<dbReference type="InterPro" id="IPR052902">
    <property type="entry name" value="ABC-2_transporter"/>
</dbReference>
<feature type="transmembrane region" description="Helical" evidence="5">
    <location>
        <begin position="118"/>
        <end position="142"/>
    </location>
</feature>
<dbReference type="EMBL" id="MOMC01000018">
    <property type="protein sequence ID" value="ONH31137.1"/>
    <property type="molecule type" value="Genomic_DNA"/>
</dbReference>
<dbReference type="GO" id="GO:0016020">
    <property type="term" value="C:membrane"/>
    <property type="evidence" value="ECO:0007669"/>
    <property type="project" value="UniProtKB-SubCell"/>
</dbReference>
<dbReference type="AlphaFoldDB" id="A0A1V2IDD7"/>
<comment type="subcellular location">
    <subcellularLocation>
        <location evidence="1">Membrane</location>
        <topology evidence="1">Multi-pass membrane protein</topology>
    </subcellularLocation>
</comment>
<dbReference type="GO" id="GO:0140359">
    <property type="term" value="F:ABC-type transporter activity"/>
    <property type="evidence" value="ECO:0007669"/>
    <property type="project" value="InterPro"/>
</dbReference>